<reference evidence="3" key="1">
    <citation type="journal article" date="2019" name="Int. J. Syst. Evol. Microbiol.">
        <title>The Global Catalogue of Microorganisms (GCM) 10K type strain sequencing project: providing services to taxonomists for standard genome sequencing and annotation.</title>
        <authorList>
            <consortium name="The Broad Institute Genomics Platform"/>
            <consortium name="The Broad Institute Genome Sequencing Center for Infectious Disease"/>
            <person name="Wu L."/>
            <person name="Ma J."/>
        </authorList>
    </citation>
    <scope>NUCLEOTIDE SEQUENCE [LARGE SCALE GENOMIC DNA]</scope>
    <source>
        <strain evidence="3">JCM 18304</strain>
    </source>
</reference>
<keyword evidence="1" id="KW-0812">Transmembrane</keyword>
<dbReference type="Pfam" id="PF10745">
    <property type="entry name" value="DUF2530"/>
    <property type="match status" value="1"/>
</dbReference>
<keyword evidence="1" id="KW-0472">Membrane</keyword>
<feature type="transmembrane region" description="Helical" evidence="1">
    <location>
        <begin position="46"/>
        <end position="65"/>
    </location>
</feature>
<accession>A0ABP9SK72</accession>
<comment type="caution">
    <text evidence="2">The sequence shown here is derived from an EMBL/GenBank/DDBJ whole genome shotgun (WGS) entry which is preliminary data.</text>
</comment>
<evidence type="ECO:0000313" key="2">
    <source>
        <dbReference type="EMBL" id="GAA5197864.1"/>
    </source>
</evidence>
<dbReference type="Proteomes" id="UP001501570">
    <property type="component" value="Unassembled WGS sequence"/>
</dbReference>
<dbReference type="EMBL" id="BAABJQ010000031">
    <property type="protein sequence ID" value="GAA5197864.1"/>
    <property type="molecule type" value="Genomic_DNA"/>
</dbReference>
<sequence>MDKPNVQPLDPPMVPFALIGMGIWAVLALVLLPFRGWLSDHGHTNWLWTCVAGVLFGLPGLYLMVRHDRHRRARRLREGVDRG</sequence>
<evidence type="ECO:0000256" key="1">
    <source>
        <dbReference type="SAM" id="Phobius"/>
    </source>
</evidence>
<name>A0ABP9SK72_9ACTN</name>
<organism evidence="2 3">
    <name type="scientific">Rugosimonospora acidiphila</name>
    <dbReference type="NCBI Taxonomy" id="556531"/>
    <lineage>
        <taxon>Bacteria</taxon>
        <taxon>Bacillati</taxon>
        <taxon>Actinomycetota</taxon>
        <taxon>Actinomycetes</taxon>
        <taxon>Micromonosporales</taxon>
        <taxon>Micromonosporaceae</taxon>
        <taxon>Rugosimonospora</taxon>
    </lineage>
</organism>
<gene>
    <name evidence="2" type="ORF">GCM10023322_70000</name>
</gene>
<proteinExistence type="predicted"/>
<keyword evidence="1" id="KW-1133">Transmembrane helix</keyword>
<keyword evidence="3" id="KW-1185">Reference proteome</keyword>
<evidence type="ECO:0000313" key="3">
    <source>
        <dbReference type="Proteomes" id="UP001501570"/>
    </source>
</evidence>
<dbReference type="InterPro" id="IPR019681">
    <property type="entry name" value="DUF2530"/>
</dbReference>
<feature type="transmembrane region" description="Helical" evidence="1">
    <location>
        <begin position="12"/>
        <end position="34"/>
    </location>
</feature>
<evidence type="ECO:0008006" key="4">
    <source>
        <dbReference type="Google" id="ProtNLM"/>
    </source>
</evidence>
<protein>
    <recommendedName>
        <fullName evidence="4">DUF2530 domain-containing protein</fullName>
    </recommendedName>
</protein>